<evidence type="ECO:0000256" key="1">
    <source>
        <dbReference type="SAM" id="MobiDB-lite"/>
    </source>
</evidence>
<keyword evidence="3" id="KW-1185">Reference proteome</keyword>
<evidence type="ECO:0000313" key="3">
    <source>
        <dbReference type="Proteomes" id="UP000194236"/>
    </source>
</evidence>
<organism evidence="2 3">
    <name type="scientific">Euroglyphus maynei</name>
    <name type="common">Mayne's house dust mite</name>
    <dbReference type="NCBI Taxonomy" id="6958"/>
    <lineage>
        <taxon>Eukaryota</taxon>
        <taxon>Metazoa</taxon>
        <taxon>Ecdysozoa</taxon>
        <taxon>Arthropoda</taxon>
        <taxon>Chelicerata</taxon>
        <taxon>Arachnida</taxon>
        <taxon>Acari</taxon>
        <taxon>Acariformes</taxon>
        <taxon>Sarcoptiformes</taxon>
        <taxon>Astigmata</taxon>
        <taxon>Psoroptidia</taxon>
        <taxon>Analgoidea</taxon>
        <taxon>Pyroglyphidae</taxon>
        <taxon>Pyroglyphinae</taxon>
        <taxon>Euroglyphus</taxon>
    </lineage>
</organism>
<proteinExistence type="predicted"/>
<dbReference type="AlphaFoldDB" id="A0A1Y3B4S4"/>
<gene>
    <name evidence="2" type="ORF">BLA29_013741</name>
</gene>
<comment type="caution">
    <text evidence="2">The sequence shown here is derived from an EMBL/GenBank/DDBJ whole genome shotgun (WGS) entry which is preliminary data.</text>
</comment>
<accession>A0A1Y3B4S4</accession>
<sequence length="68" mass="6950">MSASPKPPSTLTTTTTSYAHKRTSLISPENSLKQELEEAALNEMNANAAAAAALAATSEQSASLNGSN</sequence>
<evidence type="ECO:0000313" key="2">
    <source>
        <dbReference type="EMBL" id="OTF75809.1"/>
    </source>
</evidence>
<feature type="region of interest" description="Disordered" evidence="1">
    <location>
        <begin position="1"/>
        <end position="30"/>
    </location>
</feature>
<dbReference type="EMBL" id="MUJZ01040281">
    <property type="protein sequence ID" value="OTF75809.1"/>
    <property type="molecule type" value="Genomic_DNA"/>
</dbReference>
<protein>
    <submittedName>
        <fullName evidence="2">Uncharacterized protein</fullName>
    </submittedName>
</protein>
<reference evidence="2 3" key="1">
    <citation type="submission" date="2017-03" db="EMBL/GenBank/DDBJ databases">
        <title>Genome Survey of Euroglyphus maynei.</title>
        <authorList>
            <person name="Arlian L.G."/>
            <person name="Morgan M.S."/>
            <person name="Rider S.D."/>
        </authorList>
    </citation>
    <scope>NUCLEOTIDE SEQUENCE [LARGE SCALE GENOMIC DNA]</scope>
    <source>
        <strain evidence="2">Arlian Lab</strain>
        <tissue evidence="2">Whole body</tissue>
    </source>
</reference>
<name>A0A1Y3B4S4_EURMA</name>
<dbReference type="Proteomes" id="UP000194236">
    <property type="component" value="Unassembled WGS sequence"/>
</dbReference>